<dbReference type="Gene3D" id="3.40.710.10">
    <property type="entry name" value="DD-peptidase/beta-lactamase superfamily"/>
    <property type="match status" value="1"/>
</dbReference>
<gene>
    <name evidence="2" type="ORF">NCTC1934_03558</name>
</gene>
<evidence type="ECO:0000313" key="2">
    <source>
        <dbReference type="EMBL" id="SUA78939.1"/>
    </source>
</evidence>
<organism evidence="2 3">
    <name type="scientific">Nocardia otitidiscaviarum</name>
    <dbReference type="NCBI Taxonomy" id="1823"/>
    <lineage>
        <taxon>Bacteria</taxon>
        <taxon>Bacillati</taxon>
        <taxon>Actinomycetota</taxon>
        <taxon>Actinomycetes</taxon>
        <taxon>Mycobacteriales</taxon>
        <taxon>Nocardiaceae</taxon>
        <taxon>Nocardia</taxon>
    </lineage>
</organism>
<sequence>MDVPRSELRGGAASGGSPRRSTRHDRRWSRFARAAGVAAVLALSACSSQPTLVPETTGATPTAVKPTTGLVAALPGSLAWDFNELQATLQGTVGLAVMAVGGDRQVTLGDWSTGVAWSTIKVPLTLAALRNNPGYSGAASAAITASDNSSAEMLWQSLGSADTAAQAVEAVLREGGDSTTTVPARPPRSEYSAFGQAEWSLSNQLRFASRLPCLPQAETVTALMGKVSSGQRWGLGTLAGARFKGGWGPDIGGDYLVRQFGLLPVTGGEIAIALAAAPDSGSFDDGAALLTKLAGLIELHLEELAGGVCPP</sequence>
<keyword evidence="3" id="KW-1185">Reference proteome</keyword>
<dbReference type="AlphaFoldDB" id="A0A378YRB7"/>
<accession>A0A378YRB7</accession>
<dbReference type="SUPFAM" id="SSF56601">
    <property type="entry name" value="beta-lactamase/transpeptidase-like"/>
    <property type="match status" value="1"/>
</dbReference>
<dbReference type="InterPro" id="IPR012338">
    <property type="entry name" value="Beta-lactam/transpept-like"/>
</dbReference>
<evidence type="ECO:0000313" key="3">
    <source>
        <dbReference type="Proteomes" id="UP000255467"/>
    </source>
</evidence>
<protein>
    <recommendedName>
        <fullName evidence="4">Serine hydrolase</fullName>
    </recommendedName>
</protein>
<dbReference type="EMBL" id="UGRY01000002">
    <property type="protein sequence ID" value="SUA78939.1"/>
    <property type="molecule type" value="Genomic_DNA"/>
</dbReference>
<reference evidence="2 3" key="1">
    <citation type="submission" date="2018-06" db="EMBL/GenBank/DDBJ databases">
        <authorList>
            <consortium name="Pathogen Informatics"/>
            <person name="Doyle S."/>
        </authorList>
    </citation>
    <scope>NUCLEOTIDE SEQUENCE [LARGE SCALE GENOMIC DNA]</scope>
    <source>
        <strain evidence="2 3">NCTC1934</strain>
    </source>
</reference>
<evidence type="ECO:0000256" key="1">
    <source>
        <dbReference type="SAM" id="MobiDB-lite"/>
    </source>
</evidence>
<name>A0A378YRB7_9NOCA</name>
<evidence type="ECO:0008006" key="4">
    <source>
        <dbReference type="Google" id="ProtNLM"/>
    </source>
</evidence>
<dbReference type="STRING" id="1406858.GCA_000710895_02529"/>
<feature type="compositionally biased region" description="Low complexity" evidence="1">
    <location>
        <begin position="9"/>
        <end position="19"/>
    </location>
</feature>
<feature type="region of interest" description="Disordered" evidence="1">
    <location>
        <begin position="1"/>
        <end position="26"/>
    </location>
</feature>
<proteinExistence type="predicted"/>
<dbReference type="Proteomes" id="UP000255467">
    <property type="component" value="Unassembled WGS sequence"/>
</dbReference>